<reference evidence="1 2" key="1">
    <citation type="submission" date="2024-04" db="EMBL/GenBank/DDBJ databases">
        <title>Phyllosticta paracitricarpa is synonymous to the EU quarantine fungus P. citricarpa based on phylogenomic analyses.</title>
        <authorList>
            <consortium name="Lawrence Berkeley National Laboratory"/>
            <person name="Van Ingen-Buijs V.A."/>
            <person name="Van Westerhoven A.C."/>
            <person name="Haridas S."/>
            <person name="Skiadas P."/>
            <person name="Martin F."/>
            <person name="Groenewald J.Z."/>
            <person name="Crous P.W."/>
            <person name="Seidl M.F."/>
        </authorList>
    </citation>
    <scope>NUCLEOTIDE SEQUENCE [LARGE SCALE GENOMIC DNA]</scope>
    <source>
        <strain evidence="1 2">CBS 123371</strain>
    </source>
</reference>
<protein>
    <submittedName>
        <fullName evidence="1">Uncharacterized protein</fullName>
    </submittedName>
</protein>
<sequence>MRNETKNLKQESRNIDGSERAGQLAGRVDVFAGQRRPWRRRGACWRCGRVTRGPDWDGKSRKWQDGGWEYEIVGVMPVRDHQIAEVPMGALMIPSSCFPVSDAVQQKPNVEETMCRGQSKIDALFIYASNAEFLDVFGPINPEGQSSDEGSRRSKMTYYAKSTSAKARLLGSQTWTTADGRAADDYDDMSAELAVLTKPETPPVPSRNQLSKLAQDCAWKVFRGP</sequence>
<dbReference type="EMBL" id="JBBPHU010000002">
    <property type="protein sequence ID" value="KAK7522137.1"/>
    <property type="molecule type" value="Genomic_DNA"/>
</dbReference>
<gene>
    <name evidence="1" type="ORF">IWZ03DRAFT_357691</name>
</gene>
<accession>A0ABR1KVD8</accession>
<dbReference type="Proteomes" id="UP001363622">
    <property type="component" value="Unassembled WGS sequence"/>
</dbReference>
<evidence type="ECO:0000313" key="1">
    <source>
        <dbReference type="EMBL" id="KAK7522137.1"/>
    </source>
</evidence>
<proteinExistence type="predicted"/>
<evidence type="ECO:0000313" key="2">
    <source>
        <dbReference type="Proteomes" id="UP001363622"/>
    </source>
</evidence>
<name>A0ABR1KVD8_9PEZI</name>
<organism evidence="1 2">
    <name type="scientific">Phyllosticta citriasiana</name>
    <dbReference type="NCBI Taxonomy" id="595635"/>
    <lineage>
        <taxon>Eukaryota</taxon>
        <taxon>Fungi</taxon>
        <taxon>Dikarya</taxon>
        <taxon>Ascomycota</taxon>
        <taxon>Pezizomycotina</taxon>
        <taxon>Dothideomycetes</taxon>
        <taxon>Dothideomycetes incertae sedis</taxon>
        <taxon>Botryosphaeriales</taxon>
        <taxon>Phyllostictaceae</taxon>
        <taxon>Phyllosticta</taxon>
    </lineage>
</organism>
<keyword evidence="2" id="KW-1185">Reference proteome</keyword>
<comment type="caution">
    <text evidence="1">The sequence shown here is derived from an EMBL/GenBank/DDBJ whole genome shotgun (WGS) entry which is preliminary data.</text>
</comment>